<feature type="compositionally biased region" description="Low complexity" evidence="2">
    <location>
        <begin position="14"/>
        <end position="25"/>
    </location>
</feature>
<dbReference type="EMBL" id="JAPDFR010000001">
    <property type="protein sequence ID" value="KAK0392135.1"/>
    <property type="molecule type" value="Genomic_DNA"/>
</dbReference>
<proteinExistence type="predicted"/>
<protein>
    <submittedName>
        <fullName evidence="3">Uncharacterized protein</fullName>
    </submittedName>
</protein>
<feature type="compositionally biased region" description="Polar residues" evidence="2">
    <location>
        <begin position="434"/>
        <end position="455"/>
    </location>
</feature>
<keyword evidence="1" id="KW-0175">Coiled coil</keyword>
<sequence>MTGLLPSTSPFQRAASASAPISESAPPAPTEDTAFPQGQCRYILMIPQIKGQRCACVTFSHNPSVPGAMCNCGHLACFHLQTSESASPGKNKDEIEVIKQRVGVLEQQSDVGDGGAMDRMVTRLGNLEEMVEKAREEFHAEIKGSYRNISGAWQLLEQLQKQVDTLEGICRTQSRQLDRAGKELDDVRNRQLELLDSDESLEERIEKLESAEILLSPPLEDQPVAATLPHGPPPPPPHSSSSALTAVENLPSSPPDLMLDKTKSSEPSQDPKHVSGSWTLHVSLLPSRNQRRPFDKDSTAYKRSLSRGMQRMVAVDAARGESFAMAVTRTFRHVLQGRPWELLRKAPNASPGGGFHLCPFETRVPHQSVDRAFLRDNCASIDAQGNMEAVYIAPSHGVLPWHQLRQLPVHIEGLEGSWAFDATLDPEATGIKQDPQSSPYRQPASISGGSTATTNHLKRTVSDLSRSTCITSMSAADAEQGRAKIARTCMTAMVGVTTGSERRRAV</sequence>
<evidence type="ECO:0000256" key="1">
    <source>
        <dbReference type="SAM" id="Coils"/>
    </source>
</evidence>
<dbReference type="SUPFAM" id="SSF56954">
    <property type="entry name" value="Outer membrane efflux proteins (OEP)"/>
    <property type="match status" value="1"/>
</dbReference>
<feature type="coiled-coil region" evidence="1">
    <location>
        <begin position="117"/>
        <end position="190"/>
    </location>
</feature>
<feature type="region of interest" description="Disordered" evidence="2">
    <location>
        <begin position="1"/>
        <end position="33"/>
    </location>
</feature>
<accession>A0AA39LCJ6</accession>
<feature type="region of interest" description="Disordered" evidence="2">
    <location>
        <begin position="212"/>
        <end position="278"/>
    </location>
</feature>
<evidence type="ECO:0000313" key="4">
    <source>
        <dbReference type="Proteomes" id="UP001175261"/>
    </source>
</evidence>
<feature type="compositionally biased region" description="Polar residues" evidence="2">
    <location>
        <begin position="1"/>
        <end position="11"/>
    </location>
</feature>
<evidence type="ECO:0000256" key="2">
    <source>
        <dbReference type="SAM" id="MobiDB-lite"/>
    </source>
</evidence>
<comment type="caution">
    <text evidence="3">The sequence shown here is derived from an EMBL/GenBank/DDBJ whole genome shotgun (WGS) entry which is preliminary data.</text>
</comment>
<dbReference type="AlphaFoldDB" id="A0AA39LCJ6"/>
<feature type="compositionally biased region" description="Basic and acidic residues" evidence="2">
    <location>
        <begin position="258"/>
        <end position="273"/>
    </location>
</feature>
<gene>
    <name evidence="3" type="ORF">NLU13_1633</name>
</gene>
<name>A0AA39LCJ6_SARSR</name>
<keyword evidence="4" id="KW-1185">Reference proteome</keyword>
<organism evidence="3 4">
    <name type="scientific">Sarocladium strictum</name>
    <name type="common">Black bundle disease fungus</name>
    <name type="synonym">Acremonium strictum</name>
    <dbReference type="NCBI Taxonomy" id="5046"/>
    <lineage>
        <taxon>Eukaryota</taxon>
        <taxon>Fungi</taxon>
        <taxon>Dikarya</taxon>
        <taxon>Ascomycota</taxon>
        <taxon>Pezizomycotina</taxon>
        <taxon>Sordariomycetes</taxon>
        <taxon>Hypocreomycetidae</taxon>
        <taxon>Hypocreales</taxon>
        <taxon>Sarocladiaceae</taxon>
        <taxon>Sarocladium</taxon>
    </lineage>
</organism>
<reference evidence="3" key="1">
    <citation type="submission" date="2022-10" db="EMBL/GenBank/DDBJ databases">
        <title>Determination and structural analysis of whole genome sequence of Sarocladium strictum F4-1.</title>
        <authorList>
            <person name="Hu L."/>
            <person name="Jiang Y."/>
        </authorList>
    </citation>
    <scope>NUCLEOTIDE SEQUENCE</scope>
    <source>
        <strain evidence="3">F4-1</strain>
    </source>
</reference>
<feature type="region of interest" description="Disordered" evidence="2">
    <location>
        <begin position="428"/>
        <end position="458"/>
    </location>
</feature>
<evidence type="ECO:0000313" key="3">
    <source>
        <dbReference type="EMBL" id="KAK0392135.1"/>
    </source>
</evidence>
<dbReference type="Proteomes" id="UP001175261">
    <property type="component" value="Unassembled WGS sequence"/>
</dbReference>